<dbReference type="AlphaFoldDB" id="X1AV67"/>
<protein>
    <submittedName>
        <fullName evidence="1">Uncharacterized protein</fullName>
    </submittedName>
</protein>
<dbReference type="EMBL" id="BART01001170">
    <property type="protein sequence ID" value="GAG63736.1"/>
    <property type="molecule type" value="Genomic_DNA"/>
</dbReference>
<evidence type="ECO:0000313" key="1">
    <source>
        <dbReference type="EMBL" id="GAG63736.1"/>
    </source>
</evidence>
<dbReference type="Gene3D" id="3.40.50.300">
    <property type="entry name" value="P-loop containing nucleotide triphosphate hydrolases"/>
    <property type="match status" value="1"/>
</dbReference>
<reference evidence="1" key="1">
    <citation type="journal article" date="2014" name="Front. Microbiol.">
        <title>High frequency of phylogenetically diverse reductive dehalogenase-homologous genes in deep subseafloor sedimentary metagenomes.</title>
        <authorList>
            <person name="Kawai M."/>
            <person name="Futagami T."/>
            <person name="Toyoda A."/>
            <person name="Takaki Y."/>
            <person name="Nishi S."/>
            <person name="Hori S."/>
            <person name="Arai W."/>
            <person name="Tsubouchi T."/>
            <person name="Morono Y."/>
            <person name="Uchiyama I."/>
            <person name="Ito T."/>
            <person name="Fujiyama A."/>
            <person name="Inagaki F."/>
            <person name="Takami H."/>
        </authorList>
    </citation>
    <scope>NUCLEOTIDE SEQUENCE</scope>
    <source>
        <strain evidence="1">Expedition CK06-06</strain>
    </source>
</reference>
<accession>X1AV67</accession>
<dbReference type="SUPFAM" id="SSF52540">
    <property type="entry name" value="P-loop containing nucleoside triphosphate hydrolases"/>
    <property type="match status" value="1"/>
</dbReference>
<name>X1AV67_9ZZZZ</name>
<dbReference type="InterPro" id="IPR027417">
    <property type="entry name" value="P-loop_NTPase"/>
</dbReference>
<gene>
    <name evidence="1" type="ORF">S01H4_04391</name>
</gene>
<proteinExistence type="predicted"/>
<sequence length="298" mass="34942">MITRFYRQYSEIDPNWKKINILHAWGGKNLPGVYYNICMRNNIEPTSFSEARKIGKDAFNEVCKILESKNITQIYDYTIIDEGQDFPKYFFRLCRGITKNNRVIWGYDECQNILNTDIQDTKDTFGKNDKGQYYVDFSKEPPDSPCDIVLQKCYRNPRKILICAFSLGLGIYNDHILQMLENNEHWSDLGFEVKEGNSKKGDKMIIERPKQNSPLMQNELFENKKDLISFEVFNNYNDECHYIAEKIFKDLKSDLLPEDILVISLDDFAARNYFEKLKTSLPIFLASLKEVGSILFLM</sequence>
<comment type="caution">
    <text evidence="1">The sequence shown here is derived from an EMBL/GenBank/DDBJ whole genome shotgun (WGS) entry which is preliminary data.</text>
</comment>
<organism evidence="1">
    <name type="scientific">marine sediment metagenome</name>
    <dbReference type="NCBI Taxonomy" id="412755"/>
    <lineage>
        <taxon>unclassified sequences</taxon>
        <taxon>metagenomes</taxon>
        <taxon>ecological metagenomes</taxon>
    </lineage>
</organism>
<feature type="non-terminal residue" evidence="1">
    <location>
        <position position="298"/>
    </location>
</feature>